<evidence type="ECO:0000256" key="1">
    <source>
        <dbReference type="SAM" id="MobiDB-lite"/>
    </source>
</evidence>
<organism evidence="4 5">
    <name type="scientific">Sorghum bicolor</name>
    <name type="common">Sorghum</name>
    <name type="synonym">Sorghum vulgare</name>
    <dbReference type="NCBI Taxonomy" id="4558"/>
    <lineage>
        <taxon>Eukaryota</taxon>
        <taxon>Viridiplantae</taxon>
        <taxon>Streptophyta</taxon>
        <taxon>Embryophyta</taxon>
        <taxon>Tracheophyta</taxon>
        <taxon>Spermatophyta</taxon>
        <taxon>Magnoliopsida</taxon>
        <taxon>Liliopsida</taxon>
        <taxon>Poales</taxon>
        <taxon>Poaceae</taxon>
        <taxon>PACMAD clade</taxon>
        <taxon>Panicoideae</taxon>
        <taxon>Andropogonodae</taxon>
        <taxon>Andropogoneae</taxon>
        <taxon>Sorghinae</taxon>
        <taxon>Sorghum</taxon>
    </lineage>
</organism>
<reference evidence="4 5" key="1">
    <citation type="journal article" date="2009" name="Nature">
        <title>The Sorghum bicolor genome and the diversification of grasses.</title>
        <authorList>
            <person name="Paterson A.H."/>
            <person name="Bowers J.E."/>
            <person name="Bruggmann R."/>
            <person name="Dubchak I."/>
            <person name="Grimwood J."/>
            <person name="Gundlach H."/>
            <person name="Haberer G."/>
            <person name="Hellsten U."/>
            <person name="Mitros T."/>
            <person name="Poliakov A."/>
            <person name="Schmutz J."/>
            <person name="Spannagl M."/>
            <person name="Tang H."/>
            <person name="Wang X."/>
            <person name="Wicker T."/>
            <person name="Bharti A.K."/>
            <person name="Chapman J."/>
            <person name="Feltus F.A."/>
            <person name="Gowik U."/>
            <person name="Grigoriev I.V."/>
            <person name="Lyons E."/>
            <person name="Maher C.A."/>
            <person name="Martis M."/>
            <person name="Narechania A."/>
            <person name="Otillar R.P."/>
            <person name="Penning B.W."/>
            <person name="Salamov A.A."/>
            <person name="Wang Y."/>
            <person name="Zhang L."/>
            <person name="Carpita N.C."/>
            <person name="Freeling M."/>
            <person name="Gingle A.R."/>
            <person name="Hash C.T."/>
            <person name="Keller B."/>
            <person name="Klein P."/>
            <person name="Kresovich S."/>
            <person name="McCann M.C."/>
            <person name="Ming R."/>
            <person name="Peterson D.G."/>
            <person name="Mehboob-ur-Rahman"/>
            <person name="Ware D."/>
            <person name="Westhoff P."/>
            <person name="Mayer K.F."/>
            <person name="Messing J."/>
            <person name="Rokhsar D.S."/>
        </authorList>
    </citation>
    <scope>NUCLEOTIDE SEQUENCE [LARGE SCALE GENOMIC DNA]</scope>
    <source>
        <strain evidence="5">cv. BTx623</strain>
    </source>
</reference>
<sequence>MQILRRSCDRPLRLSFQNLDSRSATHLSVSAFPQALQKRKPPFPFHSTGPPSSREPVRTMAPPPTAAWAASADPVDAESLEVRCAGCGETLEVERGLTEFICPDCATPQSLPPELMPPPPPRRKALPLPRGAADVRGARLPCGACGALLSVPVGMTRCACPLCGAELTVDTARLRHYLLSSAASADAVPVVPLGASSSEPPILQVRQTHTEHAGQFIPESPESEHPDYTIDGEEVLGVPDNTARYQDQRNIYPGSSRIVPAEKRHGEPISQVRHQAQNLTSSHVIRAKQPYQQNPDRVIEALQNPVNFALFSESGRVADINDTTSTDINGTVGRSICPRTVSVERGIMQTAQQITQKSQKQHSCYVTSLELSQAGSANGRIHVQEKQQRSGSKTYRREGACTQLVHETIAGNDNRGRRQLIGLDVMGSERRQEQTTNDATQEVQREHSESVIRREMGNQVTHVESEQPGSHRVHAGKQKGLVAASNSVLQLRRSKRLAKDSSAATDRQLVMDTEVIHRQNVGCQAVSPNGLMPMTIIDAEQTESEPDEQLVVSPERSSDLSDTNRIINNLCNSSLPSPEFLQTCSNESENLHITTLPSPNHEMSDAEHFSSNLDMDDPEDFARTYIPLDVKRALAKLDQSSPHHMTSQQSSGEVYLRDSVDSEEQEVQLASQRKGRRPRGLTLCLKVWTMHKGMRIPVSLNSSGQPIGKEAATLTSFLGALARDGILAPLTYHNWKLVPEKNKDVMCHIVKLKFDIAPFPKSWILKSLAKKWRTWKFQLKQQHFDTHETEEERLADRNPRVLKEHWRFLVAYWSTEKAQALSAQNKAIQAKVTTYQTSGTKSFARRIEEEKQKWPNKDEPTVEDLFILTHTPKDGRPVTKAAADAIARRLHELRQKQSEGPKRRRGKAALKASLDEAMEAKRKAEDEAAALREKLIAMEESQKKLQEATANKKTAGNLRNKTSRTRRN</sequence>
<dbReference type="InParanoid" id="A0A1B6PN30"/>
<keyword evidence="5" id="KW-1185">Reference proteome</keyword>
<dbReference type="PANTHER" id="PTHR33144">
    <property type="entry name" value="OS10G0409366 PROTEIN-RELATED"/>
    <property type="match status" value="1"/>
</dbReference>
<evidence type="ECO:0000313" key="4">
    <source>
        <dbReference type="EMBL" id="KXG27082.1"/>
    </source>
</evidence>
<dbReference type="OMA" id="YQDQRNI"/>
<dbReference type="Pfam" id="PF23547">
    <property type="entry name" value="Zn_ribbon_FGT1_1"/>
    <property type="match status" value="1"/>
</dbReference>
<dbReference type="eggNOG" id="KOG1513">
    <property type="taxonomic scope" value="Eukaryota"/>
</dbReference>
<gene>
    <name evidence="4" type="ORF">SORBI_3006G210000</name>
</gene>
<evidence type="ECO:0000313" key="5">
    <source>
        <dbReference type="Proteomes" id="UP000000768"/>
    </source>
</evidence>
<dbReference type="Pfam" id="PF23548">
    <property type="entry name" value="Zn_ribbon_FGT1_2"/>
    <property type="match status" value="1"/>
</dbReference>
<feature type="region of interest" description="Disordered" evidence="1">
    <location>
        <begin position="429"/>
        <end position="450"/>
    </location>
</feature>
<evidence type="ECO:0000259" key="3">
    <source>
        <dbReference type="Pfam" id="PF23548"/>
    </source>
</evidence>
<feature type="domain" description="FORGETTER1 first zinc ribbon" evidence="2">
    <location>
        <begin position="80"/>
        <end position="114"/>
    </location>
</feature>
<dbReference type="AlphaFoldDB" id="A0A1B6PN30"/>
<protein>
    <submittedName>
        <fullName evidence="4">Uncharacterized protein</fullName>
    </submittedName>
</protein>
<feature type="region of interest" description="Disordered" evidence="1">
    <location>
        <begin position="377"/>
        <end position="396"/>
    </location>
</feature>
<reference evidence="5" key="2">
    <citation type="journal article" date="2018" name="Plant J.">
        <title>The Sorghum bicolor reference genome: improved assembly, gene annotations, a transcriptome atlas, and signatures of genome organization.</title>
        <authorList>
            <person name="McCormick R.F."/>
            <person name="Truong S.K."/>
            <person name="Sreedasyam A."/>
            <person name="Jenkins J."/>
            <person name="Shu S."/>
            <person name="Sims D."/>
            <person name="Kennedy M."/>
            <person name="Amirebrahimi M."/>
            <person name="Weers B.D."/>
            <person name="McKinley B."/>
            <person name="Mattison A."/>
            <person name="Morishige D.T."/>
            <person name="Grimwood J."/>
            <person name="Schmutz J."/>
            <person name="Mullet J.E."/>
        </authorList>
    </citation>
    <scope>NUCLEOTIDE SEQUENCE [LARGE SCALE GENOMIC DNA]</scope>
    <source>
        <strain evidence="5">cv. BTx623</strain>
    </source>
</reference>
<dbReference type="InterPro" id="IPR004252">
    <property type="entry name" value="Probable_transposase_24"/>
</dbReference>
<dbReference type="InterPro" id="IPR057024">
    <property type="entry name" value="Znr_FGT1_1"/>
</dbReference>
<proteinExistence type="predicted"/>
<feature type="region of interest" description="Disordered" evidence="1">
    <location>
        <begin position="637"/>
        <end position="659"/>
    </location>
</feature>
<dbReference type="InterPro" id="IPR057025">
    <property type="entry name" value="Znr_FGT1_2"/>
</dbReference>
<feature type="region of interest" description="Disordered" evidence="1">
    <location>
        <begin position="942"/>
        <end position="968"/>
    </location>
</feature>
<dbReference type="FunCoup" id="A0A1B6PN30">
    <property type="interactions" value="372"/>
</dbReference>
<evidence type="ECO:0000259" key="2">
    <source>
        <dbReference type="Pfam" id="PF23547"/>
    </source>
</evidence>
<dbReference type="Proteomes" id="UP000000768">
    <property type="component" value="Chromosome 6"/>
</dbReference>
<feature type="compositionally biased region" description="Polar residues" evidence="1">
    <location>
        <begin position="948"/>
        <end position="960"/>
    </location>
</feature>
<dbReference type="Gramene" id="KXG27082">
    <property type="protein sequence ID" value="KXG27082"/>
    <property type="gene ID" value="SORBI_3006G210000"/>
</dbReference>
<dbReference type="EMBL" id="CM000765">
    <property type="protein sequence ID" value="KXG27082.1"/>
    <property type="molecule type" value="Genomic_DNA"/>
</dbReference>
<feature type="region of interest" description="Disordered" evidence="1">
    <location>
        <begin position="38"/>
        <end position="67"/>
    </location>
</feature>
<dbReference type="Pfam" id="PF03004">
    <property type="entry name" value="Transposase_24"/>
    <property type="match status" value="1"/>
</dbReference>
<accession>A0A1B6PN30</accession>
<feature type="domain" description="FORGETTER1 second zinc ribbon" evidence="3">
    <location>
        <begin position="138"/>
        <end position="171"/>
    </location>
</feature>
<name>A0A1B6PN30_SORBI</name>
<feature type="compositionally biased region" description="Polar residues" evidence="1">
    <location>
        <begin position="638"/>
        <end position="652"/>
    </location>
</feature>
<dbReference type="PANTHER" id="PTHR33144:SF46">
    <property type="entry name" value="OS04G0610000 PROTEIN"/>
    <property type="match status" value="1"/>
</dbReference>